<sequence length="362" mass="40089">MSEIFHINKLPNRTITHNGQEYLFFSGTAYLGLPQHPNFQQLMVESIHQYGTVFGSSRNGNVRIEVYEEAEAKLAGRTGAETALTLSSGMMAGQVVINWLRGQHTAFVYAPSAHPALWNEPTVALPQLSFAEWTAQLPEQLRTVAPGPVAILTNALDAVCSDYYDFDWLNDLPDHRPITLIVDDSHGLGVLNDGRGIWPQIPRKPNRLSEIRLVVTASLAKAMGLPGGVVFGDINTIATLRQTAFFGACSPMPPAYLDAYLRADALYAEGYERLQKNLLLAEELLLPTGLFRHAKGYPVFFTEDDELYAYLLKNNILIYSFAYPTIADRANTRIVISAFHTLDDIQTLARAVNDYISTKAVG</sequence>
<accession>A0ABW6AQV5</accession>
<dbReference type="RefSeq" id="WP_381505936.1">
    <property type="nucleotide sequence ID" value="NZ_JBHUOM010000023.1"/>
</dbReference>
<evidence type="ECO:0000313" key="5">
    <source>
        <dbReference type="Proteomes" id="UP001597512"/>
    </source>
</evidence>
<protein>
    <submittedName>
        <fullName evidence="4">Aminotransferase class I/II-fold pyridoxal phosphate-dependent enzyme</fullName>
    </submittedName>
</protein>
<dbReference type="Gene3D" id="3.40.640.10">
    <property type="entry name" value="Type I PLP-dependent aspartate aminotransferase-like (Major domain)"/>
    <property type="match status" value="1"/>
</dbReference>
<dbReference type="InterPro" id="IPR050087">
    <property type="entry name" value="AON_synthase_class-II"/>
</dbReference>
<proteinExistence type="predicted"/>
<gene>
    <name evidence="4" type="ORF">ACFS25_23655</name>
</gene>
<dbReference type="PANTHER" id="PTHR13693">
    <property type="entry name" value="CLASS II AMINOTRANSFERASE/8-AMINO-7-OXONONANOATE SYNTHASE"/>
    <property type="match status" value="1"/>
</dbReference>
<evidence type="ECO:0000256" key="2">
    <source>
        <dbReference type="ARBA" id="ARBA00022679"/>
    </source>
</evidence>
<keyword evidence="2" id="KW-0808">Transferase</keyword>
<dbReference type="Pfam" id="PF00155">
    <property type="entry name" value="Aminotran_1_2"/>
    <property type="match status" value="1"/>
</dbReference>
<evidence type="ECO:0000313" key="4">
    <source>
        <dbReference type="EMBL" id="MFD2936798.1"/>
    </source>
</evidence>
<evidence type="ECO:0000256" key="1">
    <source>
        <dbReference type="ARBA" id="ARBA00001933"/>
    </source>
</evidence>
<keyword evidence="4" id="KW-0032">Aminotransferase</keyword>
<dbReference type="InterPro" id="IPR004839">
    <property type="entry name" value="Aminotransferase_I/II_large"/>
</dbReference>
<dbReference type="GO" id="GO:0008483">
    <property type="term" value="F:transaminase activity"/>
    <property type="evidence" value="ECO:0007669"/>
    <property type="project" value="UniProtKB-KW"/>
</dbReference>
<keyword evidence="5" id="KW-1185">Reference proteome</keyword>
<name>A0ABW6AQV5_9BACT</name>
<comment type="caution">
    <text evidence="4">The sequence shown here is derived from an EMBL/GenBank/DDBJ whole genome shotgun (WGS) entry which is preliminary data.</text>
</comment>
<dbReference type="InterPro" id="IPR015422">
    <property type="entry name" value="PyrdxlP-dep_Trfase_small"/>
</dbReference>
<comment type="cofactor">
    <cofactor evidence="1">
        <name>pyridoxal 5'-phosphate</name>
        <dbReference type="ChEBI" id="CHEBI:597326"/>
    </cofactor>
</comment>
<dbReference type="Proteomes" id="UP001597512">
    <property type="component" value="Unassembled WGS sequence"/>
</dbReference>
<reference evidence="5" key="1">
    <citation type="journal article" date="2019" name="Int. J. Syst. Evol. Microbiol.">
        <title>The Global Catalogue of Microorganisms (GCM) 10K type strain sequencing project: providing services to taxonomists for standard genome sequencing and annotation.</title>
        <authorList>
            <consortium name="The Broad Institute Genomics Platform"/>
            <consortium name="The Broad Institute Genome Sequencing Center for Infectious Disease"/>
            <person name="Wu L."/>
            <person name="Ma J."/>
        </authorList>
    </citation>
    <scope>NUCLEOTIDE SEQUENCE [LARGE SCALE GENOMIC DNA]</scope>
    <source>
        <strain evidence="5">KCTC 52490</strain>
    </source>
</reference>
<organism evidence="4 5">
    <name type="scientific">Spirosoma flavum</name>
    <dbReference type="NCBI Taxonomy" id="2048557"/>
    <lineage>
        <taxon>Bacteria</taxon>
        <taxon>Pseudomonadati</taxon>
        <taxon>Bacteroidota</taxon>
        <taxon>Cytophagia</taxon>
        <taxon>Cytophagales</taxon>
        <taxon>Cytophagaceae</taxon>
        <taxon>Spirosoma</taxon>
    </lineage>
</organism>
<dbReference type="EMBL" id="JBHUOM010000023">
    <property type="protein sequence ID" value="MFD2936798.1"/>
    <property type="molecule type" value="Genomic_DNA"/>
</dbReference>
<feature type="domain" description="Aminotransferase class I/classII large" evidence="3">
    <location>
        <begin position="135"/>
        <end position="351"/>
    </location>
</feature>
<dbReference type="InterPro" id="IPR015424">
    <property type="entry name" value="PyrdxlP-dep_Trfase"/>
</dbReference>
<dbReference type="InterPro" id="IPR015421">
    <property type="entry name" value="PyrdxlP-dep_Trfase_major"/>
</dbReference>
<dbReference type="SUPFAM" id="SSF53383">
    <property type="entry name" value="PLP-dependent transferases"/>
    <property type="match status" value="1"/>
</dbReference>
<evidence type="ECO:0000259" key="3">
    <source>
        <dbReference type="Pfam" id="PF00155"/>
    </source>
</evidence>
<dbReference type="Gene3D" id="3.90.1150.10">
    <property type="entry name" value="Aspartate Aminotransferase, domain 1"/>
    <property type="match status" value="1"/>
</dbReference>